<dbReference type="Pfam" id="PF12796">
    <property type="entry name" value="Ank_2"/>
    <property type="match status" value="6"/>
</dbReference>
<feature type="repeat" description="ANK" evidence="3">
    <location>
        <begin position="413"/>
        <end position="445"/>
    </location>
</feature>
<feature type="repeat" description="ANK" evidence="3">
    <location>
        <begin position="245"/>
        <end position="277"/>
    </location>
</feature>
<dbReference type="STRING" id="86105.NF27_IE00110"/>
<feature type="coiled-coil region" evidence="4">
    <location>
        <begin position="1356"/>
        <end position="1383"/>
    </location>
</feature>
<dbReference type="Pfam" id="PF13857">
    <property type="entry name" value="Ank_5"/>
    <property type="match status" value="1"/>
</dbReference>
<keyword evidence="6" id="KW-1185">Reference proteome</keyword>
<protein>
    <recommendedName>
        <fullName evidence="7">Ankyrin repeat protein</fullName>
    </recommendedName>
</protein>
<feature type="repeat" description="ANK" evidence="3">
    <location>
        <begin position="601"/>
        <end position="633"/>
    </location>
</feature>
<reference evidence="5 6" key="1">
    <citation type="submission" date="2014-11" db="EMBL/GenBank/DDBJ databases">
        <title>A Rickettsiales Symbiont of Amoebae With Ancient Features.</title>
        <authorList>
            <person name="Schulz F."/>
            <person name="Martijn J."/>
            <person name="Wascher F."/>
            <person name="Kostanjsek R."/>
            <person name="Ettema T.J."/>
            <person name="Horn M."/>
        </authorList>
    </citation>
    <scope>NUCLEOTIDE SEQUENCE [LARGE SCALE GENOMIC DNA]</scope>
    <source>
        <strain evidence="5 6">UWC36</strain>
    </source>
</reference>
<accession>A0A0C1QWI5</accession>
<feature type="repeat" description="ANK" evidence="3">
    <location>
        <begin position="156"/>
        <end position="188"/>
    </location>
</feature>
<feature type="repeat" description="ANK" evidence="3">
    <location>
        <begin position="380"/>
        <end position="412"/>
    </location>
</feature>
<evidence type="ECO:0000256" key="1">
    <source>
        <dbReference type="ARBA" id="ARBA00022737"/>
    </source>
</evidence>
<feature type="repeat" description="ANK" evidence="3">
    <location>
        <begin position="313"/>
        <end position="345"/>
    </location>
</feature>
<evidence type="ECO:0000313" key="6">
    <source>
        <dbReference type="Proteomes" id="UP000031258"/>
    </source>
</evidence>
<dbReference type="InterPro" id="IPR036770">
    <property type="entry name" value="Ankyrin_rpt-contain_sf"/>
</dbReference>
<evidence type="ECO:0000256" key="4">
    <source>
        <dbReference type="SAM" id="Coils"/>
    </source>
</evidence>
<feature type="repeat" description="ANK" evidence="3">
    <location>
        <begin position="1307"/>
        <end position="1339"/>
    </location>
</feature>
<organism evidence="5 6">
    <name type="scientific">Candidatus Jidaibacter acanthamoebae</name>
    <dbReference type="NCBI Taxonomy" id="86105"/>
    <lineage>
        <taxon>Bacteria</taxon>
        <taxon>Pseudomonadati</taxon>
        <taxon>Pseudomonadota</taxon>
        <taxon>Alphaproteobacteria</taxon>
        <taxon>Rickettsiales</taxon>
        <taxon>Candidatus Midichloriaceae</taxon>
        <taxon>Candidatus Jidaibacter</taxon>
    </lineage>
</organism>
<dbReference type="PANTHER" id="PTHR24173:SF74">
    <property type="entry name" value="ANKYRIN REPEAT DOMAIN-CONTAINING PROTEIN 16"/>
    <property type="match status" value="1"/>
</dbReference>
<keyword evidence="1" id="KW-0677">Repeat</keyword>
<dbReference type="PROSITE" id="PS50088">
    <property type="entry name" value="ANK_REPEAT"/>
    <property type="match status" value="13"/>
</dbReference>
<feature type="repeat" description="ANK" evidence="3">
    <location>
        <begin position="280"/>
        <end position="312"/>
    </location>
</feature>
<name>A0A0C1QWI5_9RICK</name>
<evidence type="ECO:0000256" key="2">
    <source>
        <dbReference type="ARBA" id="ARBA00023043"/>
    </source>
</evidence>
<feature type="repeat" description="ANK" evidence="3">
    <location>
        <begin position="56"/>
        <end position="88"/>
    </location>
</feature>
<proteinExistence type="predicted"/>
<dbReference type="Gene3D" id="1.25.40.20">
    <property type="entry name" value="Ankyrin repeat-containing domain"/>
    <property type="match status" value="7"/>
</dbReference>
<dbReference type="EMBL" id="JSWE01000198">
    <property type="protein sequence ID" value="KIE04375.1"/>
    <property type="molecule type" value="Genomic_DNA"/>
</dbReference>
<dbReference type="SUPFAM" id="SSF48403">
    <property type="entry name" value="Ankyrin repeat"/>
    <property type="match status" value="3"/>
</dbReference>
<dbReference type="Proteomes" id="UP000031258">
    <property type="component" value="Unassembled WGS sequence"/>
</dbReference>
<feature type="repeat" description="ANK" evidence="3">
    <location>
        <begin position="89"/>
        <end position="121"/>
    </location>
</feature>
<sequence length="1488" mass="168111">MIAKMKNNLDTKAPIGEKESLLLNAVSNGKIEEVKALINCVREQGSPIDLNVRDENGNSPLMIAIYLGYKDIVDLLICARVDKNASNEDGDTALIIAVRGGHKKIAEFLITTGADKNASNKDGDTALITALRNEHKSIAQSLIYNSRADINMSNKDGDTALMISARKAYGNMVQVLIENEADVNLVNKKGETALMIAEERKYYDIAIRLKQAKINQELIFAVKSNDYNAVNALIKGADVNTKDKEGNSILVLAADKGYEDIVQTLIHNGANVNLTYDDWDVDSALILAAGNGHESIVQMLIKHGANVNEQGLHSETALMRAARNGYKNIVQILIKHGADVNEKDVDQCTALSEAAENGHEDIVQVLIEHNADIDVPNYDDGWTALVKAVNGGHEGIARILINNGANVNAFVDYGYTLLMLAANSGREGIMRMLINNGANVNARNDEGETALMIAERREHHSMVTFLKNAQEEINQGLFNVAEYDYNEVKTLIERGADVNTRSENGDTPLAYAIGNDQLDIVKILLENKADINICNKEGISAFSQVMDGNALYEIQLELIKHQYSFNIQNEEGLTPLHFAGDKRAVKLLLKHGAYLNIQDKQGNTPLMTAIIKGELKVAEALIKAGAKINIKNNEGKDIFDIGLTNPLVGKFIIENLHIISNKLKLVEIDEQDNKEIQKNKIITTLLYEAQRHNLEEEPCKSLVTILKLLIGGKDIFYYKNKENKIIECNITSLIQLQEYISKEETKNTEFYGSYLSDDSDSENEEHDDYISLRQKTIATLNKAYQKSFLVKIKEDTRAAFTFDSLKRSLRERQQIGYPETLDKNNAQEALNKINKLITDGSTIEQALEEIKSNPELREAKFFIAQYRGVNYNTTKWNKPAREGHRQEDEVGKPYYSASVLFGATRVNNFCELHKLQSTLTPEQNIELNQAITIWDNALKDKLLAARKTGKHSYNGYIYNNLAELLQDLYTKNYDKFTSFASYSKILQQYLLNYHNPFISTGDVPYHALKYAYGIKFYEGHKDERLRPRWRKSGKAERPYSGKVYLSLHPLEDYAETGALHVVSLNAQGRVIIDNITVPERETSFPASIPAERIIKTHIAKYPSFHRGYKTFYLEKYGLTRTMYLELQRKFISLQPHTDGMERFKQILGEWLCSYHEVKMIELARKKAEELGGILIYRGIDGLFTMQLPVDTPMRKASDIKDKTVSVRAARGNSIHHNNRNIVGQVIREISDREDVFVQGAIPYEEFTELIINQKLNELKSNIFPGYYYWGANDKLTTPLHLAVDINKLSIVEYLLQHKAFLDVRDSEGNTPLHLAVINKNIEVISCLVKHGANNRIPNNFNKTPFDLARETGDKELETSLLSFEEKEKKIKELEKELNTLRSVTASLSYRQRLQKMNDDFVEEVETSAMEHNTRTNLARVAVAFYKAENDPRINMNIIAKIAVHSAIHPLEEEGYPRLSEQAAEKIITKWQEFIFKQNSNTQHSMDIG</sequence>
<dbReference type="Pfam" id="PF00023">
    <property type="entry name" value="Ank"/>
    <property type="match status" value="1"/>
</dbReference>
<feature type="repeat" description="ANK" evidence="3">
    <location>
        <begin position="504"/>
        <end position="536"/>
    </location>
</feature>
<feature type="repeat" description="ANK" evidence="3">
    <location>
        <begin position="346"/>
        <end position="378"/>
    </location>
</feature>
<dbReference type="PROSITE" id="PS50297">
    <property type="entry name" value="ANK_REP_REGION"/>
    <property type="match status" value="13"/>
</dbReference>
<keyword evidence="2 3" id="KW-0040">ANK repeat</keyword>
<keyword evidence="4" id="KW-0175">Coiled coil</keyword>
<dbReference type="PANTHER" id="PTHR24173">
    <property type="entry name" value="ANKYRIN REPEAT CONTAINING"/>
    <property type="match status" value="1"/>
</dbReference>
<evidence type="ECO:0008006" key="7">
    <source>
        <dbReference type="Google" id="ProtNLM"/>
    </source>
</evidence>
<feature type="repeat" description="ANK" evidence="3">
    <location>
        <begin position="1274"/>
        <end position="1306"/>
    </location>
</feature>
<evidence type="ECO:0000313" key="5">
    <source>
        <dbReference type="EMBL" id="KIE04375.1"/>
    </source>
</evidence>
<gene>
    <name evidence="5" type="ORF">NF27_IE00110</name>
</gene>
<comment type="caution">
    <text evidence="5">The sequence shown here is derived from an EMBL/GenBank/DDBJ whole genome shotgun (WGS) entry which is preliminary data.</text>
</comment>
<evidence type="ECO:0000256" key="3">
    <source>
        <dbReference type="PROSITE-ProRule" id="PRU00023"/>
    </source>
</evidence>
<dbReference type="PRINTS" id="PR01415">
    <property type="entry name" value="ANKYRIN"/>
</dbReference>
<dbReference type="SMART" id="SM00248">
    <property type="entry name" value="ANK"/>
    <property type="match status" value="18"/>
</dbReference>
<dbReference type="InterPro" id="IPR002110">
    <property type="entry name" value="Ankyrin_rpt"/>
</dbReference>